<name>A0A9N7USH2_PLEPL</name>
<reference evidence="2" key="1">
    <citation type="submission" date="2020-03" db="EMBL/GenBank/DDBJ databases">
        <authorList>
            <person name="Weist P."/>
        </authorList>
    </citation>
    <scope>NUCLEOTIDE SEQUENCE</scope>
</reference>
<evidence type="ECO:0000313" key="3">
    <source>
        <dbReference type="Proteomes" id="UP001153269"/>
    </source>
</evidence>
<evidence type="ECO:0000256" key="1">
    <source>
        <dbReference type="SAM" id="MobiDB-lite"/>
    </source>
</evidence>
<feature type="region of interest" description="Disordered" evidence="1">
    <location>
        <begin position="1"/>
        <end position="63"/>
    </location>
</feature>
<accession>A0A9N7USH2</accession>
<gene>
    <name evidence="2" type="ORF">PLEPLA_LOCUS23960</name>
</gene>
<keyword evidence="3" id="KW-1185">Reference proteome</keyword>
<evidence type="ECO:0000313" key="2">
    <source>
        <dbReference type="EMBL" id="CAB1435934.1"/>
    </source>
</evidence>
<protein>
    <submittedName>
        <fullName evidence="2">Uncharacterized protein</fullName>
    </submittedName>
</protein>
<feature type="compositionally biased region" description="Polar residues" evidence="1">
    <location>
        <begin position="50"/>
        <end position="63"/>
    </location>
</feature>
<proteinExistence type="predicted"/>
<comment type="caution">
    <text evidence="2">The sequence shown here is derived from an EMBL/GenBank/DDBJ whole genome shotgun (WGS) entry which is preliminary data.</text>
</comment>
<organism evidence="2 3">
    <name type="scientific">Pleuronectes platessa</name>
    <name type="common">European plaice</name>
    <dbReference type="NCBI Taxonomy" id="8262"/>
    <lineage>
        <taxon>Eukaryota</taxon>
        <taxon>Metazoa</taxon>
        <taxon>Chordata</taxon>
        <taxon>Craniata</taxon>
        <taxon>Vertebrata</taxon>
        <taxon>Euteleostomi</taxon>
        <taxon>Actinopterygii</taxon>
        <taxon>Neopterygii</taxon>
        <taxon>Teleostei</taxon>
        <taxon>Neoteleostei</taxon>
        <taxon>Acanthomorphata</taxon>
        <taxon>Carangaria</taxon>
        <taxon>Pleuronectiformes</taxon>
        <taxon>Pleuronectoidei</taxon>
        <taxon>Pleuronectidae</taxon>
        <taxon>Pleuronectes</taxon>
    </lineage>
</organism>
<dbReference type="AlphaFoldDB" id="A0A9N7USH2"/>
<dbReference type="EMBL" id="CADEAL010001831">
    <property type="protein sequence ID" value="CAB1435934.1"/>
    <property type="molecule type" value="Genomic_DNA"/>
</dbReference>
<sequence length="207" mass="22359">MFHRIGETGVCSDTEAPEELPESEAAGFTGRDEASCGYSSEPKGGLSEPGSLTGQNSITQSPIRTNDFKHRLRMSFTCGGLKFRGSCSEADEAIVLTFTHLDIIRTGDTPGVMSGDYPEFSAGLRAALQDLEELGRSVGVSAEAPSAPSAPRRVTFILLESSPRGTGSVLNQRVRPTGIISYLPRPLVSRQTSQWFHRYSISIQHPL</sequence>
<dbReference type="Proteomes" id="UP001153269">
    <property type="component" value="Unassembled WGS sequence"/>
</dbReference>